<reference evidence="2" key="2">
    <citation type="submission" date="2015-01" db="EMBL/GenBank/DDBJ databases">
        <title>Evolutionary Origins and Diversification of the Mycorrhizal Mutualists.</title>
        <authorList>
            <consortium name="DOE Joint Genome Institute"/>
            <consortium name="Mycorrhizal Genomics Consortium"/>
            <person name="Kohler A."/>
            <person name="Kuo A."/>
            <person name="Nagy L.G."/>
            <person name="Floudas D."/>
            <person name="Copeland A."/>
            <person name="Barry K.W."/>
            <person name="Cichocki N."/>
            <person name="Veneault-Fourrey C."/>
            <person name="LaButti K."/>
            <person name="Lindquist E.A."/>
            <person name="Lipzen A."/>
            <person name="Lundell T."/>
            <person name="Morin E."/>
            <person name="Murat C."/>
            <person name="Riley R."/>
            <person name="Ohm R."/>
            <person name="Sun H."/>
            <person name="Tunlid A."/>
            <person name="Henrissat B."/>
            <person name="Grigoriev I.V."/>
            <person name="Hibbett D.S."/>
            <person name="Martin F."/>
        </authorList>
    </citation>
    <scope>NUCLEOTIDE SEQUENCE [LARGE SCALE GENOMIC DNA]</scope>
    <source>
        <strain evidence="2">Marx 270</strain>
    </source>
</reference>
<dbReference type="InParanoid" id="A0A0C3PYY9"/>
<reference evidence="1 2" key="1">
    <citation type="submission" date="2014-04" db="EMBL/GenBank/DDBJ databases">
        <authorList>
            <consortium name="DOE Joint Genome Institute"/>
            <person name="Kuo A."/>
            <person name="Kohler A."/>
            <person name="Costa M.D."/>
            <person name="Nagy L.G."/>
            <person name="Floudas D."/>
            <person name="Copeland A."/>
            <person name="Barry K.W."/>
            <person name="Cichocki N."/>
            <person name="Veneault-Fourrey C."/>
            <person name="LaButti K."/>
            <person name="Lindquist E.A."/>
            <person name="Lipzen A."/>
            <person name="Lundell T."/>
            <person name="Morin E."/>
            <person name="Murat C."/>
            <person name="Sun H."/>
            <person name="Tunlid A."/>
            <person name="Henrissat B."/>
            <person name="Grigoriev I.V."/>
            <person name="Hibbett D.S."/>
            <person name="Martin F."/>
            <person name="Nordberg H.P."/>
            <person name="Cantor M.N."/>
            <person name="Hua S.X."/>
        </authorList>
    </citation>
    <scope>NUCLEOTIDE SEQUENCE [LARGE SCALE GENOMIC DNA]</scope>
    <source>
        <strain evidence="1 2">Marx 270</strain>
    </source>
</reference>
<keyword evidence="2" id="KW-1185">Reference proteome</keyword>
<sequence>MIALRLNGMMHNREEAWLRVRKLNGRSIQAETPNWDSPQIKNLHSRLDHLMDLRKHGTVYALGPTWIWKDRTPWSY</sequence>
<dbReference type="AlphaFoldDB" id="A0A0C3PYY9"/>
<accession>A0A0C3PYY9</accession>
<dbReference type="EMBL" id="KN831944">
    <property type="protein sequence ID" value="KIO14519.1"/>
    <property type="molecule type" value="Genomic_DNA"/>
</dbReference>
<name>A0A0C3PYY9_PISTI</name>
<proteinExistence type="predicted"/>
<evidence type="ECO:0000313" key="2">
    <source>
        <dbReference type="Proteomes" id="UP000054217"/>
    </source>
</evidence>
<dbReference type="Proteomes" id="UP000054217">
    <property type="component" value="Unassembled WGS sequence"/>
</dbReference>
<protein>
    <submittedName>
        <fullName evidence="1">Uncharacterized protein</fullName>
    </submittedName>
</protein>
<dbReference type="HOGENOM" id="CLU_2655461_0_0_1"/>
<organism evidence="1 2">
    <name type="scientific">Pisolithus tinctorius Marx 270</name>
    <dbReference type="NCBI Taxonomy" id="870435"/>
    <lineage>
        <taxon>Eukaryota</taxon>
        <taxon>Fungi</taxon>
        <taxon>Dikarya</taxon>
        <taxon>Basidiomycota</taxon>
        <taxon>Agaricomycotina</taxon>
        <taxon>Agaricomycetes</taxon>
        <taxon>Agaricomycetidae</taxon>
        <taxon>Boletales</taxon>
        <taxon>Sclerodermatineae</taxon>
        <taxon>Pisolithaceae</taxon>
        <taxon>Pisolithus</taxon>
    </lineage>
</organism>
<gene>
    <name evidence="1" type="ORF">M404DRAFT_991265</name>
</gene>
<evidence type="ECO:0000313" key="1">
    <source>
        <dbReference type="EMBL" id="KIO14519.1"/>
    </source>
</evidence>